<evidence type="ECO:0000313" key="1">
    <source>
        <dbReference type="EMBL" id="KKL22196.1"/>
    </source>
</evidence>
<organism evidence="1">
    <name type="scientific">marine sediment metagenome</name>
    <dbReference type="NCBI Taxonomy" id="412755"/>
    <lineage>
        <taxon>unclassified sequences</taxon>
        <taxon>metagenomes</taxon>
        <taxon>ecological metagenomes</taxon>
    </lineage>
</organism>
<dbReference type="AlphaFoldDB" id="A0A0F9DWX9"/>
<proteinExistence type="predicted"/>
<reference evidence="1" key="1">
    <citation type="journal article" date="2015" name="Nature">
        <title>Complex archaea that bridge the gap between prokaryotes and eukaryotes.</title>
        <authorList>
            <person name="Spang A."/>
            <person name="Saw J.H."/>
            <person name="Jorgensen S.L."/>
            <person name="Zaremba-Niedzwiedzka K."/>
            <person name="Martijn J."/>
            <person name="Lind A.E."/>
            <person name="van Eijk R."/>
            <person name="Schleper C."/>
            <person name="Guy L."/>
            <person name="Ettema T.J."/>
        </authorList>
    </citation>
    <scope>NUCLEOTIDE SEQUENCE</scope>
</reference>
<accession>A0A0F9DWX9</accession>
<dbReference type="EMBL" id="LAZR01037441">
    <property type="protein sequence ID" value="KKL22196.1"/>
    <property type="molecule type" value="Genomic_DNA"/>
</dbReference>
<protein>
    <submittedName>
        <fullName evidence="1">Uncharacterized protein</fullName>
    </submittedName>
</protein>
<comment type="caution">
    <text evidence="1">The sequence shown here is derived from an EMBL/GenBank/DDBJ whole genome shotgun (WGS) entry which is preliminary data.</text>
</comment>
<gene>
    <name evidence="1" type="ORF">LCGC14_2437860</name>
</gene>
<sequence>MALVTRFVSVKEVRQISGITSGEIGDNDIKDMIFRKEQEIEKRLNTVLSPQLVIDRQDGTNRDTIMTKRSPLLSLRSLTNQSTSLTIQNLRFERSGRIRTSLNSTQRVFTTFPLVKDSVIIEYYIADIEFPTVGGITTTTTAASTAGTTVALSVTSSTDFKVDDWVELIGTDGFFESALITALPNATTITVDNLGYTHVSGSHVRKLEPNRAITEFIMLEVALMLFGREVGQSFDDITGYSLSEMQVQKGEPFTQWREAYRQNIERWKVLSKTVRRRLSIRTR</sequence>
<name>A0A0F9DWX9_9ZZZZ</name>